<comment type="caution">
    <text evidence="5">The sequence shown here is derived from an EMBL/GenBank/DDBJ whole genome shotgun (WGS) entry which is preliminary data.</text>
</comment>
<accession>A0ABT1RX54</accession>
<proteinExistence type="predicted"/>
<keyword evidence="1 2" id="KW-0238">DNA-binding</keyword>
<dbReference type="PRINTS" id="PR00455">
    <property type="entry name" value="HTHTETR"/>
</dbReference>
<dbReference type="Pfam" id="PF00440">
    <property type="entry name" value="TetR_N"/>
    <property type="match status" value="1"/>
</dbReference>
<evidence type="ECO:0000313" key="6">
    <source>
        <dbReference type="Proteomes" id="UP001524473"/>
    </source>
</evidence>
<keyword evidence="6" id="KW-1185">Reference proteome</keyword>
<dbReference type="PANTHER" id="PTHR30055">
    <property type="entry name" value="HTH-TYPE TRANSCRIPTIONAL REGULATOR RUTR"/>
    <property type="match status" value="1"/>
</dbReference>
<dbReference type="SUPFAM" id="SSF48498">
    <property type="entry name" value="Tetracyclin repressor-like, C-terminal domain"/>
    <property type="match status" value="1"/>
</dbReference>
<dbReference type="PROSITE" id="PS50977">
    <property type="entry name" value="HTH_TETR_2"/>
    <property type="match status" value="1"/>
</dbReference>
<evidence type="ECO:0000259" key="4">
    <source>
        <dbReference type="PROSITE" id="PS50977"/>
    </source>
</evidence>
<dbReference type="RefSeq" id="WP_066860187.1">
    <property type="nucleotide sequence ID" value="NZ_CABKVV010000009.1"/>
</dbReference>
<organism evidence="5 6">
    <name type="scientific">Neglectibacter timonensis</name>
    <dbReference type="NCBI Taxonomy" id="1776382"/>
    <lineage>
        <taxon>Bacteria</taxon>
        <taxon>Bacillati</taxon>
        <taxon>Bacillota</taxon>
        <taxon>Clostridia</taxon>
        <taxon>Eubacteriales</taxon>
        <taxon>Oscillospiraceae</taxon>
        <taxon>Neglectibacter</taxon>
    </lineage>
</organism>
<gene>
    <name evidence="5" type="ORF">NE695_04835</name>
</gene>
<dbReference type="GeneID" id="90531092"/>
<dbReference type="Proteomes" id="UP001524473">
    <property type="component" value="Unassembled WGS sequence"/>
</dbReference>
<reference evidence="5 6" key="1">
    <citation type="submission" date="2022-06" db="EMBL/GenBank/DDBJ databases">
        <title>Isolation of gut microbiota from human fecal samples.</title>
        <authorList>
            <person name="Pamer E.G."/>
            <person name="Barat B."/>
            <person name="Waligurski E."/>
            <person name="Medina S."/>
            <person name="Paddock L."/>
            <person name="Mostad J."/>
        </authorList>
    </citation>
    <scope>NUCLEOTIDE SEQUENCE [LARGE SCALE GENOMIC DNA]</scope>
    <source>
        <strain evidence="5 6">DFI.9.73</strain>
    </source>
</reference>
<evidence type="ECO:0000256" key="3">
    <source>
        <dbReference type="SAM" id="MobiDB-lite"/>
    </source>
</evidence>
<name>A0ABT1RX54_9FIRM</name>
<dbReference type="Gene3D" id="1.10.357.10">
    <property type="entry name" value="Tetracycline Repressor, domain 2"/>
    <property type="match status" value="1"/>
</dbReference>
<feature type="domain" description="HTH tetR-type" evidence="4">
    <location>
        <begin position="10"/>
        <end position="70"/>
    </location>
</feature>
<dbReference type="EMBL" id="JANFZH010000008">
    <property type="protein sequence ID" value="MCQ4839238.1"/>
    <property type="molecule type" value="Genomic_DNA"/>
</dbReference>
<dbReference type="InterPro" id="IPR036271">
    <property type="entry name" value="Tet_transcr_reg_TetR-rel_C_sf"/>
</dbReference>
<feature type="DNA-binding region" description="H-T-H motif" evidence="2">
    <location>
        <begin position="33"/>
        <end position="52"/>
    </location>
</feature>
<dbReference type="InterPro" id="IPR001647">
    <property type="entry name" value="HTH_TetR"/>
</dbReference>
<dbReference type="PANTHER" id="PTHR30055:SF226">
    <property type="entry name" value="HTH-TYPE TRANSCRIPTIONAL REGULATOR PKSA"/>
    <property type="match status" value="1"/>
</dbReference>
<dbReference type="SUPFAM" id="SSF46689">
    <property type="entry name" value="Homeodomain-like"/>
    <property type="match status" value="1"/>
</dbReference>
<protein>
    <submittedName>
        <fullName evidence="5">TetR/AcrR family transcriptional regulator</fullName>
    </submittedName>
</protein>
<feature type="region of interest" description="Disordered" evidence="3">
    <location>
        <begin position="203"/>
        <end position="226"/>
    </location>
</feature>
<dbReference type="Gene3D" id="1.10.10.60">
    <property type="entry name" value="Homeodomain-like"/>
    <property type="match status" value="1"/>
</dbReference>
<evidence type="ECO:0000256" key="2">
    <source>
        <dbReference type="PROSITE-ProRule" id="PRU00335"/>
    </source>
</evidence>
<sequence>MNEAFFALPEEKRQRILNAALEAFAKHEYKKASTDDIAAKAGISKGLLFYYFHNKKELYLYLLEYANEAVRRAAQEANLREETDFFEMLEKGARAKTGILEQNPYLLDFTVRSFYSSQEEVSQAVAASYQQKVGSAFPDYFSHIDFSKFREGADPAYLFRMLTWMTDGYMHEARQRGIPVDSGTVMEEFRRWSQIFRRMVYREEETGGAPGGKPEEPAQEKGADTE</sequence>
<feature type="compositionally biased region" description="Basic and acidic residues" evidence="3">
    <location>
        <begin position="213"/>
        <end position="226"/>
    </location>
</feature>
<dbReference type="InterPro" id="IPR050109">
    <property type="entry name" value="HTH-type_TetR-like_transc_reg"/>
</dbReference>
<evidence type="ECO:0000256" key="1">
    <source>
        <dbReference type="ARBA" id="ARBA00023125"/>
    </source>
</evidence>
<dbReference type="InterPro" id="IPR009057">
    <property type="entry name" value="Homeodomain-like_sf"/>
</dbReference>
<evidence type="ECO:0000313" key="5">
    <source>
        <dbReference type="EMBL" id="MCQ4839238.1"/>
    </source>
</evidence>